<feature type="domain" description="Ig-like" evidence="7">
    <location>
        <begin position="202"/>
        <end position="285"/>
    </location>
</feature>
<evidence type="ECO:0000256" key="2">
    <source>
        <dbReference type="ARBA" id="ARBA00023157"/>
    </source>
</evidence>
<dbReference type="SUPFAM" id="SSF48726">
    <property type="entry name" value="Immunoglobulin"/>
    <property type="match status" value="3"/>
</dbReference>
<dbReference type="Pfam" id="PF07679">
    <property type="entry name" value="I-set"/>
    <property type="match status" value="1"/>
</dbReference>
<dbReference type="SMART" id="SM00408">
    <property type="entry name" value="IGc2"/>
    <property type="match status" value="3"/>
</dbReference>
<organism evidence="8 9">
    <name type="scientific">Eptatretus burgeri</name>
    <name type="common">Inshore hagfish</name>
    <dbReference type="NCBI Taxonomy" id="7764"/>
    <lineage>
        <taxon>Eukaryota</taxon>
        <taxon>Metazoa</taxon>
        <taxon>Chordata</taxon>
        <taxon>Craniata</taxon>
        <taxon>Vertebrata</taxon>
        <taxon>Cyclostomata</taxon>
        <taxon>Myxini</taxon>
        <taxon>Myxiniformes</taxon>
        <taxon>Myxinidae</taxon>
        <taxon>Eptatretinae</taxon>
        <taxon>Eptatretus</taxon>
    </lineage>
</organism>
<evidence type="ECO:0000256" key="3">
    <source>
        <dbReference type="ARBA" id="ARBA00023180"/>
    </source>
</evidence>
<accession>A0A8C4Q677</accession>
<feature type="chain" id="PRO_5034184402" description="Ig-like domain-containing protein" evidence="6">
    <location>
        <begin position="22"/>
        <end position="328"/>
    </location>
</feature>
<name>A0A8C4Q677_EPTBU</name>
<dbReference type="Proteomes" id="UP000694388">
    <property type="component" value="Unplaced"/>
</dbReference>
<dbReference type="AlphaFoldDB" id="A0A8C4Q677"/>
<keyword evidence="1 6" id="KW-0732">Signal</keyword>
<feature type="transmembrane region" description="Helical" evidence="5">
    <location>
        <begin position="296"/>
        <end position="317"/>
    </location>
</feature>
<evidence type="ECO:0000256" key="5">
    <source>
        <dbReference type="SAM" id="Phobius"/>
    </source>
</evidence>
<keyword evidence="5" id="KW-0812">Transmembrane</keyword>
<dbReference type="PANTHER" id="PTHR44337:SF20">
    <property type="entry name" value="CARCINOEMBRYONIC ANTIGEN-RELATED CELL ADHESION MOLECULE 5-RELATED"/>
    <property type="match status" value="1"/>
</dbReference>
<keyword evidence="5" id="KW-1133">Transmembrane helix</keyword>
<dbReference type="InterPro" id="IPR036179">
    <property type="entry name" value="Ig-like_dom_sf"/>
</dbReference>
<reference evidence="8" key="1">
    <citation type="submission" date="2025-08" db="UniProtKB">
        <authorList>
            <consortium name="Ensembl"/>
        </authorList>
    </citation>
    <scope>IDENTIFICATION</scope>
</reference>
<evidence type="ECO:0000256" key="4">
    <source>
        <dbReference type="ARBA" id="ARBA00023319"/>
    </source>
</evidence>
<dbReference type="InterPro" id="IPR007110">
    <property type="entry name" value="Ig-like_dom"/>
</dbReference>
<feature type="domain" description="Ig-like" evidence="7">
    <location>
        <begin position="110"/>
        <end position="194"/>
    </location>
</feature>
<protein>
    <recommendedName>
        <fullName evidence="7">Ig-like domain-containing protein</fullName>
    </recommendedName>
</protein>
<keyword evidence="9" id="KW-1185">Reference proteome</keyword>
<evidence type="ECO:0000313" key="9">
    <source>
        <dbReference type="Proteomes" id="UP000694388"/>
    </source>
</evidence>
<dbReference type="Ensembl" id="ENSEBUT00000010923.1">
    <property type="protein sequence ID" value="ENSEBUP00000010376.1"/>
    <property type="gene ID" value="ENSEBUG00000006667.1"/>
</dbReference>
<evidence type="ECO:0000259" key="7">
    <source>
        <dbReference type="PROSITE" id="PS50835"/>
    </source>
</evidence>
<dbReference type="InterPro" id="IPR013098">
    <property type="entry name" value="Ig_I-set"/>
</dbReference>
<sequence>MFSYIWFIVILSAGSNFYCQGRELEIHLDENPPKSVTLMCMNLPYDETFAEWKKDGSFLPEQPHHRFSPDRKNLTISPLKVRDSGRYSCGSLTLKRFSKPIDLTFIPAKPSVEPSSYNQVVGQNLNLTCDQIKAPSVGVTWSRNDTRLQSKDRFTFPTNRILAITSLEKEDEGKYTCIATTKYGSTESDYFNVAIFFPCSKPSVQLQRARVNEHNNMSLTCQHLNGTSARYTWNKNGHRIIPSNRFVFLDRGHNLVILGVQRPDQGIYQCSAANAFGRETSDPVTVHVNYKSNTTWIVSVCVVLALLMCAVVAAAYFKCRKSIQAADK</sequence>
<keyword evidence="5" id="KW-0472">Membrane</keyword>
<dbReference type="InterPro" id="IPR013783">
    <property type="entry name" value="Ig-like_fold"/>
</dbReference>
<dbReference type="InterPro" id="IPR052598">
    <property type="entry name" value="IgSF_CEA-related"/>
</dbReference>
<reference evidence="8" key="2">
    <citation type="submission" date="2025-09" db="UniProtKB">
        <authorList>
            <consortium name="Ensembl"/>
        </authorList>
    </citation>
    <scope>IDENTIFICATION</scope>
</reference>
<dbReference type="Gene3D" id="2.60.40.10">
    <property type="entry name" value="Immunoglobulins"/>
    <property type="match status" value="3"/>
</dbReference>
<dbReference type="SMART" id="SM00409">
    <property type="entry name" value="IG"/>
    <property type="match status" value="3"/>
</dbReference>
<dbReference type="InterPro" id="IPR003599">
    <property type="entry name" value="Ig_sub"/>
</dbReference>
<dbReference type="InterPro" id="IPR003598">
    <property type="entry name" value="Ig_sub2"/>
</dbReference>
<proteinExistence type="predicted"/>
<evidence type="ECO:0000256" key="6">
    <source>
        <dbReference type="SAM" id="SignalP"/>
    </source>
</evidence>
<keyword evidence="2" id="KW-1015">Disulfide bond</keyword>
<feature type="domain" description="Ig-like" evidence="7">
    <location>
        <begin position="34"/>
        <end position="89"/>
    </location>
</feature>
<dbReference type="PANTHER" id="PTHR44337">
    <property type="entry name" value="CARCINOEMBRYONIC ANTIGEN-RELATED CELL ADHESION MOLECULE 8"/>
    <property type="match status" value="1"/>
</dbReference>
<keyword evidence="3" id="KW-0325">Glycoprotein</keyword>
<dbReference type="PROSITE" id="PS50835">
    <property type="entry name" value="IG_LIKE"/>
    <property type="match status" value="3"/>
</dbReference>
<evidence type="ECO:0000313" key="8">
    <source>
        <dbReference type="Ensembl" id="ENSEBUP00000010376.1"/>
    </source>
</evidence>
<feature type="signal peptide" evidence="6">
    <location>
        <begin position="1"/>
        <end position="21"/>
    </location>
</feature>
<dbReference type="CDD" id="cd00096">
    <property type="entry name" value="Ig"/>
    <property type="match status" value="2"/>
</dbReference>
<evidence type="ECO:0000256" key="1">
    <source>
        <dbReference type="ARBA" id="ARBA00022729"/>
    </source>
</evidence>
<dbReference type="Pfam" id="PF13927">
    <property type="entry name" value="Ig_3"/>
    <property type="match status" value="1"/>
</dbReference>
<dbReference type="GeneTree" id="ENSGT00940000156511"/>
<keyword evidence="4" id="KW-0393">Immunoglobulin domain</keyword>